<proteinExistence type="predicted"/>
<name>A0ABN8ZCD8_RANTA</name>
<dbReference type="EMBL" id="OX459967">
    <property type="protein sequence ID" value="CAI9171555.1"/>
    <property type="molecule type" value="Genomic_DNA"/>
</dbReference>
<accession>A0ABN8ZCD8</accession>
<reference evidence="1" key="1">
    <citation type="submission" date="2023-04" db="EMBL/GenBank/DDBJ databases">
        <authorList>
            <consortium name="ELIXIR-Norway"/>
        </authorList>
    </citation>
    <scope>NUCLEOTIDE SEQUENCE [LARGE SCALE GENOMIC DNA]</scope>
</reference>
<sequence>MEWKASRTSGSALQGLGTEGTKCCYCSFSVECEAPAAGAEELGVSELGETELGEMELGTWETELGEMDLGETELGMWAGRAPGPHRAAGWCTEHRNFLPRRPPSAASTARLRPPMGTGPPVPACGYRPSGHHAPSSPSAEVHPWALSPSHPAAPRVLALCQLINAC</sequence>
<organism evidence="1 2">
    <name type="scientific">Rangifer tarandus platyrhynchus</name>
    <name type="common">Svalbard reindeer</name>
    <dbReference type="NCBI Taxonomy" id="3082113"/>
    <lineage>
        <taxon>Eukaryota</taxon>
        <taxon>Metazoa</taxon>
        <taxon>Chordata</taxon>
        <taxon>Craniata</taxon>
        <taxon>Vertebrata</taxon>
        <taxon>Euteleostomi</taxon>
        <taxon>Mammalia</taxon>
        <taxon>Eutheria</taxon>
        <taxon>Laurasiatheria</taxon>
        <taxon>Artiodactyla</taxon>
        <taxon>Ruminantia</taxon>
        <taxon>Pecora</taxon>
        <taxon>Cervidae</taxon>
        <taxon>Odocoileinae</taxon>
        <taxon>Rangifer</taxon>
    </lineage>
</organism>
<gene>
    <name evidence="1" type="ORF">MRATA1EN1_LOCUS20517</name>
</gene>
<evidence type="ECO:0000313" key="1">
    <source>
        <dbReference type="EMBL" id="CAI9171555.1"/>
    </source>
</evidence>
<evidence type="ECO:0000313" key="2">
    <source>
        <dbReference type="Proteomes" id="UP001176941"/>
    </source>
</evidence>
<keyword evidence="2" id="KW-1185">Reference proteome</keyword>
<dbReference type="Proteomes" id="UP001176941">
    <property type="component" value="Chromosome 31"/>
</dbReference>
<protein>
    <submittedName>
        <fullName evidence="1">Uncharacterized protein</fullName>
    </submittedName>
</protein>